<dbReference type="AlphaFoldDB" id="A0A3G8JIR6"/>
<proteinExistence type="predicted"/>
<evidence type="ECO:0000313" key="2">
    <source>
        <dbReference type="Proteomes" id="UP000271469"/>
    </source>
</evidence>
<dbReference type="EMBL" id="CP033972">
    <property type="protein sequence ID" value="AZG44977.1"/>
    <property type="molecule type" value="Genomic_DNA"/>
</dbReference>
<sequence length="247" mass="27094">MWVWSVRGAADIRALVGHVAEHRVTDVWLSVPLGGADPAIAAVATRLRAAGVEVACLGGDPAWAERPADAVRWAVDAVGADVFDRIHLDVEPWVRDDWASAQERLIRGHRDMVDQVADATGVPVDVDMPAWAAHRDIDDGDYLTLIAAGASRVALMAYRDRAEGLDGILAYAGPGRRRLTAADREYWVGIDTVPPTSPADRNHTFADDGPVAMDREVRLVDAGLRGDPRYRGVAVHDWRWWSRLKSR</sequence>
<organism evidence="1 2">
    <name type="scientific">Gordonia insulae</name>
    <dbReference type="NCBI Taxonomy" id="2420509"/>
    <lineage>
        <taxon>Bacteria</taxon>
        <taxon>Bacillati</taxon>
        <taxon>Actinomycetota</taxon>
        <taxon>Actinomycetes</taxon>
        <taxon>Mycobacteriales</taxon>
        <taxon>Gordoniaceae</taxon>
        <taxon>Gordonia</taxon>
    </lineage>
</organism>
<protein>
    <submittedName>
        <fullName evidence="1">Uncharacterized protein</fullName>
    </submittedName>
</protein>
<dbReference type="Proteomes" id="UP000271469">
    <property type="component" value="Chromosome"/>
</dbReference>
<evidence type="ECO:0000313" key="1">
    <source>
        <dbReference type="EMBL" id="AZG44977.1"/>
    </source>
</evidence>
<reference evidence="1 2" key="1">
    <citation type="submission" date="2018-11" db="EMBL/GenBank/DDBJ databases">
        <title>Gordonia insulae sp. nov., isolated from an island soil.</title>
        <authorList>
            <person name="Kim Y.S."/>
            <person name="Kim S.B."/>
        </authorList>
    </citation>
    <scope>NUCLEOTIDE SEQUENCE [LARGE SCALE GENOMIC DNA]</scope>
    <source>
        <strain evidence="1 2">MMS17-SY073</strain>
    </source>
</reference>
<dbReference type="KEGG" id="gom:D7316_01569"/>
<keyword evidence="2" id="KW-1185">Reference proteome</keyword>
<gene>
    <name evidence="1" type="ORF">D7316_01569</name>
</gene>
<accession>A0A3G8JIR6</accession>
<name>A0A3G8JIR6_9ACTN</name>